<dbReference type="Proteomes" id="UP000223759">
    <property type="component" value="Unassembled WGS sequence"/>
</dbReference>
<keyword evidence="3" id="KW-1185">Reference proteome</keyword>
<evidence type="ECO:0000256" key="1">
    <source>
        <dbReference type="SAM" id="SignalP"/>
    </source>
</evidence>
<evidence type="ECO:0000313" key="2">
    <source>
        <dbReference type="EMBL" id="SIT71350.1"/>
    </source>
</evidence>
<reference evidence="2 3" key="1">
    <citation type="submission" date="2017-01" db="EMBL/GenBank/DDBJ databases">
        <authorList>
            <person name="Mah S.A."/>
            <person name="Swanson W.J."/>
            <person name="Moy G.W."/>
            <person name="Vacquier V.D."/>
        </authorList>
    </citation>
    <scope>NUCLEOTIDE SEQUENCE [LARGE SCALE GENOMIC DNA]</scope>
    <source>
        <strain evidence="2 3">M9</strain>
    </source>
</reference>
<dbReference type="CDD" id="cd02236">
    <property type="entry name" value="cupin_CV2614-like"/>
    <property type="match status" value="1"/>
</dbReference>
<organism evidence="2 3">
    <name type="scientific">Ectothiorhodosinus mongolicus</name>
    <dbReference type="NCBI Taxonomy" id="233100"/>
    <lineage>
        <taxon>Bacteria</taxon>
        <taxon>Pseudomonadati</taxon>
        <taxon>Pseudomonadota</taxon>
        <taxon>Gammaproteobacteria</taxon>
        <taxon>Chromatiales</taxon>
        <taxon>Ectothiorhodospiraceae</taxon>
        <taxon>Ectothiorhodosinus</taxon>
    </lineage>
</organism>
<dbReference type="STRING" id="233100.SAMN05216526_1537"/>
<evidence type="ECO:0000313" key="3">
    <source>
        <dbReference type="Proteomes" id="UP000223759"/>
    </source>
</evidence>
<name>A0A1R3W310_9GAMM</name>
<dbReference type="InterPro" id="IPR011051">
    <property type="entry name" value="RmlC_Cupin_sf"/>
</dbReference>
<dbReference type="OrthoDB" id="287220at2"/>
<accession>A0A1R3W310</accession>
<feature type="chain" id="PRO_5012503721" description="Cupin domain-containing protein" evidence="1">
    <location>
        <begin position="25"/>
        <end position="150"/>
    </location>
</feature>
<protein>
    <recommendedName>
        <fullName evidence="4">Cupin domain-containing protein</fullName>
    </recommendedName>
</protein>
<dbReference type="Gene3D" id="2.60.120.10">
    <property type="entry name" value="Jelly Rolls"/>
    <property type="match status" value="1"/>
</dbReference>
<gene>
    <name evidence="2" type="ORF">SAMN05216526_1537</name>
</gene>
<dbReference type="SUPFAM" id="SSF51182">
    <property type="entry name" value="RmlC-like cupins"/>
    <property type="match status" value="1"/>
</dbReference>
<proteinExistence type="predicted"/>
<dbReference type="EMBL" id="FTPK01000002">
    <property type="protein sequence ID" value="SIT71350.1"/>
    <property type="molecule type" value="Genomic_DNA"/>
</dbReference>
<feature type="signal peptide" evidence="1">
    <location>
        <begin position="1"/>
        <end position="24"/>
    </location>
</feature>
<dbReference type="AlphaFoldDB" id="A0A1R3W310"/>
<dbReference type="RefSeq" id="WP_076755878.1">
    <property type="nucleotide sequence ID" value="NZ_CP023018.1"/>
</dbReference>
<keyword evidence="1" id="KW-0732">Signal</keyword>
<dbReference type="InterPro" id="IPR014710">
    <property type="entry name" value="RmlC-like_jellyroll"/>
</dbReference>
<sequence length="150" mass="16040">MKRLTTLISSALLSGVLAFSSVSAGGHAAQAYEQILATPLDIQMPNRTVLGQEYRFPTGEPDIRGFLIEIPVGKETSLHTHAIPLLAYVVSGTLEVDYGSKGKRTFGPGSTYIEAIDWCHVGRALGDEPAIILGFYLGSDDPPHPLATDC</sequence>
<evidence type="ECO:0008006" key="4">
    <source>
        <dbReference type="Google" id="ProtNLM"/>
    </source>
</evidence>